<feature type="domain" description="CdaR GGDEF-like" evidence="3">
    <location>
        <begin position="178"/>
        <end position="294"/>
    </location>
</feature>
<dbReference type="KEGG" id="sarg:HKX69_33425"/>
<reference evidence="4 5" key="1">
    <citation type="submission" date="2020-05" db="EMBL/GenBank/DDBJ databases">
        <authorList>
            <person name="Li K."/>
        </authorList>
    </citation>
    <scope>NUCLEOTIDE SEQUENCE [LARGE SCALE GENOMIC DNA]</scope>
    <source>
        <strain evidence="5">jing01</strain>
    </source>
</reference>
<dbReference type="InterPro" id="IPR025736">
    <property type="entry name" value="PucR_C-HTH_dom"/>
</dbReference>
<dbReference type="InterPro" id="IPR009057">
    <property type="entry name" value="Homeodomain-like_sf"/>
</dbReference>
<dbReference type="Pfam" id="PF17853">
    <property type="entry name" value="GGDEF_2"/>
    <property type="match status" value="1"/>
</dbReference>
<dbReference type="Gene3D" id="1.10.10.2840">
    <property type="entry name" value="PucR C-terminal helix-turn-helix domain"/>
    <property type="match status" value="1"/>
</dbReference>
<dbReference type="SUPFAM" id="SSF46689">
    <property type="entry name" value="Homeodomain-like"/>
    <property type="match status" value="1"/>
</dbReference>
<comment type="similarity">
    <text evidence="1">Belongs to the CdaR family.</text>
</comment>
<dbReference type="PANTHER" id="PTHR33744">
    <property type="entry name" value="CARBOHYDRATE DIACID REGULATOR"/>
    <property type="match status" value="1"/>
</dbReference>
<evidence type="ECO:0000313" key="5">
    <source>
        <dbReference type="Proteomes" id="UP000502641"/>
    </source>
</evidence>
<feature type="domain" description="PucR C-terminal helix-turn-helix" evidence="2">
    <location>
        <begin position="346"/>
        <end position="402"/>
    </location>
</feature>
<dbReference type="RefSeq" id="WP_171159191.1">
    <property type="nucleotide sequence ID" value="NZ_CP053189.1"/>
</dbReference>
<gene>
    <name evidence="4" type="ORF">HKX69_33425</name>
</gene>
<dbReference type="InterPro" id="IPR041522">
    <property type="entry name" value="CdaR_GGDEF"/>
</dbReference>
<dbReference type="Proteomes" id="UP000502641">
    <property type="component" value="Chromosome"/>
</dbReference>
<accession>A0A6M4PT13</accession>
<name>A0A6M4PT13_9ACTN</name>
<keyword evidence="5" id="KW-1185">Reference proteome</keyword>
<organism evidence="4 5">
    <name type="scientific">Streptomyces argyrophylli</name>
    <dbReference type="NCBI Taxonomy" id="2726118"/>
    <lineage>
        <taxon>Bacteria</taxon>
        <taxon>Bacillati</taxon>
        <taxon>Actinomycetota</taxon>
        <taxon>Actinomycetes</taxon>
        <taxon>Kitasatosporales</taxon>
        <taxon>Streptomycetaceae</taxon>
        <taxon>Streptomyces</taxon>
    </lineage>
</organism>
<proteinExistence type="inferred from homology"/>
<dbReference type="InterPro" id="IPR042070">
    <property type="entry name" value="PucR_C-HTH_sf"/>
</dbReference>
<sequence>MAERRLRVRVGSDALQGLIEQLAERLRRSVVVDDPLVRLICSSQHFGDEDPVRIRSLLRGRADDVAIRYVLDQGVARWTKPGLIPGRDDLGLLTRYCVPLRERGELLGLLMVVAPDGTLTREETDSIAQALPAISAQLRADQLAASAGEVDLHETLHSLLGTSEAARAAAGRQILEGGLLPDAPHAVVSVVQVSRSTEPPGQVEIALRASLEGYVRTRSADGVMAATPDSAVLLQVSARPLTAQELGDQARAVREALAAYLDASAAPVLGIGGTHDGLADAWTSHAQALVAARAARRLPHLKGVGAWESLGDLAVLLQVPDHALAPSLVPTPLRLLLDSPGGRRLEETLRCFLEHAGSIPRTAEALGIHRTSLYYRLRQIQEITGLDLDSGGDRLVLHLGLRTLELLQAESDIQPAV</sequence>
<dbReference type="PANTHER" id="PTHR33744:SF17">
    <property type="entry name" value="CONSERVED PROTEIN"/>
    <property type="match status" value="1"/>
</dbReference>
<dbReference type="EMBL" id="CP053189">
    <property type="protein sequence ID" value="QJS13797.1"/>
    <property type="molecule type" value="Genomic_DNA"/>
</dbReference>
<dbReference type="Pfam" id="PF13556">
    <property type="entry name" value="HTH_30"/>
    <property type="match status" value="1"/>
</dbReference>
<dbReference type="AlphaFoldDB" id="A0A6M4PT13"/>
<evidence type="ECO:0000256" key="1">
    <source>
        <dbReference type="ARBA" id="ARBA00006754"/>
    </source>
</evidence>
<evidence type="ECO:0000313" key="4">
    <source>
        <dbReference type="EMBL" id="QJS13797.1"/>
    </source>
</evidence>
<protein>
    <submittedName>
        <fullName evidence="4">Helix-turn-helix domain-containing protein</fullName>
    </submittedName>
</protein>
<dbReference type="InterPro" id="IPR051448">
    <property type="entry name" value="CdaR-like_regulators"/>
</dbReference>
<evidence type="ECO:0000259" key="3">
    <source>
        <dbReference type="Pfam" id="PF17853"/>
    </source>
</evidence>
<evidence type="ECO:0000259" key="2">
    <source>
        <dbReference type="Pfam" id="PF13556"/>
    </source>
</evidence>